<dbReference type="SUPFAM" id="SSF52540">
    <property type="entry name" value="P-loop containing nucleoside triphosphate hydrolases"/>
    <property type="match status" value="1"/>
</dbReference>
<gene>
    <name evidence="6" type="ORF">SAMN06265222_103163</name>
</gene>
<comment type="caution">
    <text evidence="6">The sequence shown here is derived from an EMBL/GenBank/DDBJ whole genome shotgun (WGS) entry which is preliminary data.</text>
</comment>
<evidence type="ECO:0000256" key="3">
    <source>
        <dbReference type="ARBA" id="ARBA00022840"/>
    </source>
</evidence>
<keyword evidence="3 6" id="KW-0067">ATP-binding</keyword>
<reference evidence="6 7" key="1">
    <citation type="submission" date="2017-05" db="EMBL/GenBank/DDBJ databases">
        <authorList>
            <person name="Varghese N."/>
            <person name="Submissions S."/>
        </authorList>
    </citation>
    <scope>NUCLEOTIDE SEQUENCE [LARGE SCALE GENOMIC DNA]</scope>
    <source>
        <strain evidence="6 7">DSM 25457</strain>
    </source>
</reference>
<evidence type="ECO:0000313" key="6">
    <source>
        <dbReference type="EMBL" id="SMP50739.1"/>
    </source>
</evidence>
<dbReference type="InterPro" id="IPR003439">
    <property type="entry name" value="ABC_transporter-like_ATP-bd"/>
</dbReference>
<organism evidence="6 7">
    <name type="scientific">Neorhodopirellula lusitana</name>
    <dbReference type="NCBI Taxonomy" id="445327"/>
    <lineage>
        <taxon>Bacteria</taxon>
        <taxon>Pseudomonadati</taxon>
        <taxon>Planctomycetota</taxon>
        <taxon>Planctomycetia</taxon>
        <taxon>Pirellulales</taxon>
        <taxon>Pirellulaceae</taxon>
        <taxon>Neorhodopirellula</taxon>
    </lineage>
</organism>
<dbReference type="PANTHER" id="PTHR43023:SF6">
    <property type="entry name" value="INTERMEMBRANE PHOSPHOLIPID TRANSPORT SYSTEM ATP-BINDING PROTEIN MLAF"/>
    <property type="match status" value="1"/>
</dbReference>
<dbReference type="InterPro" id="IPR017871">
    <property type="entry name" value="ABC_transporter-like_CS"/>
</dbReference>
<name>A0ABY1PWA0_9BACT</name>
<dbReference type="Proteomes" id="UP001158067">
    <property type="component" value="Unassembled WGS sequence"/>
</dbReference>
<dbReference type="InterPro" id="IPR027417">
    <property type="entry name" value="P-loop_NTPase"/>
</dbReference>
<evidence type="ECO:0000256" key="4">
    <source>
        <dbReference type="SAM" id="MobiDB-lite"/>
    </source>
</evidence>
<accession>A0ABY1PWA0</accession>
<evidence type="ECO:0000259" key="5">
    <source>
        <dbReference type="PROSITE" id="PS50893"/>
    </source>
</evidence>
<dbReference type="InterPro" id="IPR003593">
    <property type="entry name" value="AAA+_ATPase"/>
</dbReference>
<keyword evidence="7" id="KW-1185">Reference proteome</keyword>
<dbReference type="Pfam" id="PF00005">
    <property type="entry name" value="ABC_tran"/>
    <property type="match status" value="1"/>
</dbReference>
<sequence>MQDPNHPHSPAESMPDEPATTASSPSENADESLSDRTASNDSPAVTKDEETLPQPANAKPLIEVIDLEVTFSETPILSGINRTIQRGQTVAIIGESGCGKTVFMKTLVALLQPTRGQVKFDGQDLNQLPPKELAQIRRRFGFVFQHAALFDSMNIFDNVAFPIRQNEANTTESEVSDRVQQHLHEVGLTDDIASKFPAEISGGMQKRVGLARALVLKPELIVYDEPTTGLDPIMSDVINELILHTRRLYPVTSVVVTHDMHTARKVADRVMMFYPRRMLQADESQILFDGPPSQLEHADDRRVRQFVRGEAGDRLRELNMASA</sequence>
<dbReference type="PANTHER" id="PTHR43023">
    <property type="entry name" value="PROTEIN TRIGALACTOSYLDIACYLGLYCEROL 3, CHLOROPLASTIC"/>
    <property type="match status" value="1"/>
</dbReference>
<evidence type="ECO:0000313" key="7">
    <source>
        <dbReference type="Proteomes" id="UP001158067"/>
    </source>
</evidence>
<evidence type="ECO:0000256" key="2">
    <source>
        <dbReference type="ARBA" id="ARBA00022741"/>
    </source>
</evidence>
<dbReference type="GO" id="GO:0005524">
    <property type="term" value="F:ATP binding"/>
    <property type="evidence" value="ECO:0007669"/>
    <property type="project" value="UniProtKB-KW"/>
</dbReference>
<evidence type="ECO:0000256" key="1">
    <source>
        <dbReference type="ARBA" id="ARBA00022448"/>
    </source>
</evidence>
<keyword evidence="2" id="KW-0547">Nucleotide-binding</keyword>
<keyword evidence="1" id="KW-0813">Transport</keyword>
<dbReference type="EMBL" id="FXUG01000003">
    <property type="protein sequence ID" value="SMP50739.1"/>
    <property type="molecule type" value="Genomic_DNA"/>
</dbReference>
<feature type="domain" description="ABC transporter" evidence="5">
    <location>
        <begin position="62"/>
        <end position="300"/>
    </location>
</feature>
<dbReference type="Gene3D" id="3.40.50.300">
    <property type="entry name" value="P-loop containing nucleotide triphosphate hydrolases"/>
    <property type="match status" value="1"/>
</dbReference>
<protein>
    <submittedName>
        <fullName evidence="6">Phospholipid/cholesterol/gamma-HCH transport system ATP-binding protein</fullName>
    </submittedName>
</protein>
<dbReference type="PROSITE" id="PS50893">
    <property type="entry name" value="ABC_TRANSPORTER_2"/>
    <property type="match status" value="1"/>
</dbReference>
<dbReference type="PROSITE" id="PS00211">
    <property type="entry name" value="ABC_TRANSPORTER_1"/>
    <property type="match status" value="1"/>
</dbReference>
<proteinExistence type="predicted"/>
<dbReference type="CDD" id="cd03261">
    <property type="entry name" value="ABC_Org_Solvent_Resistant"/>
    <property type="match status" value="1"/>
</dbReference>
<feature type="region of interest" description="Disordered" evidence="4">
    <location>
        <begin position="1"/>
        <end position="57"/>
    </location>
</feature>
<dbReference type="SMART" id="SM00382">
    <property type="entry name" value="AAA"/>
    <property type="match status" value="1"/>
</dbReference>